<proteinExistence type="predicted"/>
<protein>
    <submittedName>
        <fullName evidence="1">Uncharacterized protein</fullName>
    </submittedName>
</protein>
<dbReference type="Proteomes" id="UP000257109">
    <property type="component" value="Unassembled WGS sequence"/>
</dbReference>
<dbReference type="PANTHER" id="PTHR48434">
    <property type="entry name" value="(RAPE) HYPOTHETICAL PROTEIN"/>
    <property type="match status" value="1"/>
</dbReference>
<evidence type="ECO:0000313" key="1">
    <source>
        <dbReference type="EMBL" id="RDX88182.1"/>
    </source>
</evidence>
<reference evidence="1" key="1">
    <citation type="submission" date="2018-05" db="EMBL/GenBank/DDBJ databases">
        <title>Draft genome of Mucuna pruriens seed.</title>
        <authorList>
            <person name="Nnadi N.E."/>
            <person name="Vos R."/>
            <person name="Hasami M.H."/>
            <person name="Devisetty U.K."/>
            <person name="Aguiy J.C."/>
        </authorList>
    </citation>
    <scope>NUCLEOTIDE SEQUENCE [LARGE SCALE GENOMIC DNA]</scope>
    <source>
        <strain evidence="1">JCA_2017</strain>
    </source>
</reference>
<dbReference type="AlphaFoldDB" id="A0A371GC92"/>
<sequence>LCVQKFQNDIFNKRFLIPTDCKVAPNVLTKDDELLPVIVLEKDQAKVNPIQIAKTLFPPDFLYLLIHPHKTKTFCEFILVDTDSIEIFHTQDKQGNIQFSKIKILNILSHQDWNQPLFQQKSLSRSFLPQHYTYYNYMDAWYHVLYLVDVFHKLALGILLFTSLPWKSCSLCFVL</sequence>
<keyword evidence="2" id="KW-1185">Reference proteome</keyword>
<feature type="non-terminal residue" evidence="1">
    <location>
        <position position="1"/>
    </location>
</feature>
<dbReference type="OrthoDB" id="1735266at2759"/>
<dbReference type="EMBL" id="QJKJ01006028">
    <property type="protein sequence ID" value="RDX88182.1"/>
    <property type="molecule type" value="Genomic_DNA"/>
</dbReference>
<name>A0A371GC92_MUCPR</name>
<accession>A0A371GC92</accession>
<comment type="caution">
    <text evidence="1">The sequence shown here is derived from an EMBL/GenBank/DDBJ whole genome shotgun (WGS) entry which is preliminary data.</text>
</comment>
<dbReference type="PANTHER" id="PTHR48434:SF1">
    <property type="entry name" value="(RAPE) HYPOTHETICAL PROTEIN"/>
    <property type="match status" value="1"/>
</dbReference>
<organism evidence="1 2">
    <name type="scientific">Mucuna pruriens</name>
    <name type="common">Velvet bean</name>
    <name type="synonym">Dolichos pruriens</name>
    <dbReference type="NCBI Taxonomy" id="157652"/>
    <lineage>
        <taxon>Eukaryota</taxon>
        <taxon>Viridiplantae</taxon>
        <taxon>Streptophyta</taxon>
        <taxon>Embryophyta</taxon>
        <taxon>Tracheophyta</taxon>
        <taxon>Spermatophyta</taxon>
        <taxon>Magnoliopsida</taxon>
        <taxon>eudicotyledons</taxon>
        <taxon>Gunneridae</taxon>
        <taxon>Pentapetalae</taxon>
        <taxon>rosids</taxon>
        <taxon>fabids</taxon>
        <taxon>Fabales</taxon>
        <taxon>Fabaceae</taxon>
        <taxon>Papilionoideae</taxon>
        <taxon>50 kb inversion clade</taxon>
        <taxon>NPAAA clade</taxon>
        <taxon>indigoferoid/millettioid clade</taxon>
        <taxon>Phaseoleae</taxon>
        <taxon>Mucuna</taxon>
    </lineage>
</organism>
<gene>
    <name evidence="1" type="ORF">CR513_30262</name>
</gene>
<evidence type="ECO:0000313" key="2">
    <source>
        <dbReference type="Proteomes" id="UP000257109"/>
    </source>
</evidence>
<feature type="non-terminal residue" evidence="1">
    <location>
        <position position="175"/>
    </location>
</feature>